<accession>A0ABN7BEU4</accession>
<dbReference type="PANTHER" id="PTHR46242:SF1">
    <property type="entry name" value="ZINC FINGER CCHC DOMAIN-CONTAINING PROTEIN 9"/>
    <property type="match status" value="1"/>
</dbReference>
<evidence type="ECO:0000256" key="2">
    <source>
        <dbReference type="SAM" id="MobiDB-lite"/>
    </source>
</evidence>
<reference evidence="4 5" key="1">
    <citation type="submission" date="2023-09" db="EMBL/GenBank/DDBJ databases">
        <title>Nesidiocoris tenuis whole genome shotgun sequence.</title>
        <authorList>
            <person name="Shibata T."/>
            <person name="Shimoda M."/>
            <person name="Kobayashi T."/>
            <person name="Uehara T."/>
        </authorList>
    </citation>
    <scope>NUCLEOTIDE SEQUENCE [LARGE SCALE GENOMIC DNA]</scope>
    <source>
        <strain evidence="4 5">Japan</strain>
    </source>
</reference>
<protein>
    <submittedName>
        <fullName evidence="4">Zinc knuckle</fullName>
    </submittedName>
</protein>
<dbReference type="SMART" id="SM00343">
    <property type="entry name" value="ZnF_C2HC"/>
    <property type="match status" value="4"/>
</dbReference>
<keyword evidence="1" id="KW-0479">Metal-binding</keyword>
<proteinExistence type="predicted"/>
<keyword evidence="1" id="KW-0862">Zinc</keyword>
<evidence type="ECO:0000313" key="4">
    <source>
        <dbReference type="EMBL" id="BET02380.1"/>
    </source>
</evidence>
<organism evidence="4 5">
    <name type="scientific">Nesidiocoris tenuis</name>
    <dbReference type="NCBI Taxonomy" id="355587"/>
    <lineage>
        <taxon>Eukaryota</taxon>
        <taxon>Metazoa</taxon>
        <taxon>Ecdysozoa</taxon>
        <taxon>Arthropoda</taxon>
        <taxon>Hexapoda</taxon>
        <taxon>Insecta</taxon>
        <taxon>Pterygota</taxon>
        <taxon>Neoptera</taxon>
        <taxon>Paraneoptera</taxon>
        <taxon>Hemiptera</taxon>
        <taxon>Heteroptera</taxon>
        <taxon>Panheteroptera</taxon>
        <taxon>Cimicomorpha</taxon>
        <taxon>Miridae</taxon>
        <taxon>Dicyphina</taxon>
        <taxon>Nesidiocoris</taxon>
    </lineage>
</organism>
<dbReference type="EMBL" id="AP028922">
    <property type="protein sequence ID" value="BET02380.1"/>
    <property type="molecule type" value="Genomic_DNA"/>
</dbReference>
<dbReference type="Pfam" id="PF00098">
    <property type="entry name" value="zf-CCHC"/>
    <property type="match status" value="1"/>
</dbReference>
<name>A0ABN7BEU4_9HEMI</name>
<feature type="region of interest" description="Disordered" evidence="2">
    <location>
        <begin position="1"/>
        <end position="118"/>
    </location>
</feature>
<dbReference type="PANTHER" id="PTHR46242">
    <property type="entry name" value="ZINC FINGER CCHC DOMAIN-CONTAINING PROTEIN 9 ZCCHC9"/>
    <property type="match status" value="1"/>
</dbReference>
<feature type="domain" description="CCHC-type" evidence="3">
    <location>
        <begin position="251"/>
        <end position="266"/>
    </location>
</feature>
<dbReference type="Proteomes" id="UP001307889">
    <property type="component" value="Chromosome 14"/>
</dbReference>
<keyword evidence="5" id="KW-1185">Reference proteome</keyword>
<dbReference type="InterPro" id="IPR042246">
    <property type="entry name" value="ZCCHC9"/>
</dbReference>
<evidence type="ECO:0000313" key="5">
    <source>
        <dbReference type="Proteomes" id="UP001307889"/>
    </source>
</evidence>
<dbReference type="SUPFAM" id="SSF57756">
    <property type="entry name" value="Retrovirus zinc finger-like domains"/>
    <property type="match status" value="2"/>
</dbReference>
<gene>
    <name evidence="4" type="ORF">NTJ_15198</name>
</gene>
<dbReference type="PROSITE" id="PS50158">
    <property type="entry name" value="ZF_CCHC"/>
    <property type="match status" value="3"/>
</dbReference>
<evidence type="ECO:0000259" key="3">
    <source>
        <dbReference type="PROSITE" id="PS50158"/>
    </source>
</evidence>
<feature type="domain" description="CCHC-type" evidence="3">
    <location>
        <begin position="278"/>
        <end position="293"/>
    </location>
</feature>
<dbReference type="InterPro" id="IPR001878">
    <property type="entry name" value="Znf_CCHC"/>
</dbReference>
<sequence length="347" mass="38857">MVRYARVKGPNTKSSFNKALEDASPWTELKPRSFEGCHYSAEEAGAGSQEKAEFRPKPAASQNESVWSEIEPETSAKKKRKRNKKESEPADGQTKVKGPAITEKKKKSRLEKESAGIDYKRRKDGEDEMSLNVDGQDIKLARFDGYLVTEDDAKRLEDLRNKLRNDGEDEKKIFALVKLERRKAERFVKVKKKSLCFHCRKGGHNLSDCPDLGKKNDPVAPASGVCFKCGSTEHRLPQCKSKSTTLQFATCFICGEGGHLSRNCTNNPRGLYPDGGGCKSCGDVTHYERDCPEAAAKKKRKSGEFVTARTIDANDVEALDYDDEVATKKKSIKINLTQKRPNKIIKF</sequence>
<dbReference type="InterPro" id="IPR036875">
    <property type="entry name" value="Znf_CCHC_sf"/>
</dbReference>
<keyword evidence="1" id="KW-0863">Zinc-finger</keyword>
<feature type="domain" description="CCHC-type" evidence="3">
    <location>
        <begin position="196"/>
        <end position="211"/>
    </location>
</feature>
<evidence type="ECO:0000256" key="1">
    <source>
        <dbReference type="PROSITE-ProRule" id="PRU00047"/>
    </source>
</evidence>
<dbReference type="Gene3D" id="4.10.60.10">
    <property type="entry name" value="Zinc finger, CCHC-type"/>
    <property type="match status" value="2"/>
</dbReference>